<reference evidence="10 11" key="1">
    <citation type="submission" date="2019-04" db="EMBL/GenBank/DDBJ databases">
        <title>Isolation and identification of Cellulomonas shaoxiangyii sp. Nov. isolated from feces of the Tibetan antelopes (Pantholops hodgsonii) in the Qinghai-Tibet plateau of China.</title>
        <authorList>
            <person name="Tian Z."/>
        </authorList>
    </citation>
    <scope>NUCLEOTIDE SEQUENCE [LARGE SCALE GENOMIC DNA]</scope>
    <source>
        <strain evidence="10 11">Z28</strain>
    </source>
</reference>
<dbReference type="Pfam" id="PF25023">
    <property type="entry name" value="TEN_YD-shell"/>
    <property type="match status" value="1"/>
</dbReference>
<protein>
    <submittedName>
        <fullName evidence="10">Uncharacterized protein</fullName>
    </submittedName>
</protein>
<dbReference type="OrthoDB" id="3881096at2"/>
<organism evidence="10 11">
    <name type="scientific">Cellulomonas shaoxiangyii</name>
    <dbReference type="NCBI Taxonomy" id="2566013"/>
    <lineage>
        <taxon>Bacteria</taxon>
        <taxon>Bacillati</taxon>
        <taxon>Actinomycetota</taxon>
        <taxon>Actinomycetes</taxon>
        <taxon>Micrococcales</taxon>
        <taxon>Cellulomonadaceae</taxon>
        <taxon>Cellulomonas</taxon>
    </lineage>
</organism>
<feature type="domain" description="Insecticide toxin TcdB middle/N-terminal" evidence="8">
    <location>
        <begin position="561"/>
        <end position="683"/>
    </location>
</feature>
<keyword evidence="2" id="KW-0964">Secreted</keyword>
<dbReference type="Pfam" id="PF13517">
    <property type="entry name" value="FG-GAP_3"/>
    <property type="match status" value="1"/>
</dbReference>
<dbReference type="PANTHER" id="PTHR32305">
    <property type="match status" value="1"/>
</dbReference>
<dbReference type="GO" id="GO:0005576">
    <property type="term" value="C:extracellular region"/>
    <property type="evidence" value="ECO:0007669"/>
    <property type="project" value="UniProtKB-SubCell"/>
</dbReference>
<evidence type="ECO:0000256" key="7">
    <source>
        <dbReference type="SAM" id="Phobius"/>
    </source>
</evidence>
<feature type="transmembrane region" description="Helical" evidence="7">
    <location>
        <begin position="1816"/>
        <end position="1837"/>
    </location>
</feature>
<dbReference type="InterPro" id="IPR050708">
    <property type="entry name" value="T6SS_VgrG/RHS"/>
</dbReference>
<dbReference type="Pfam" id="PF12256">
    <property type="entry name" value="TcdB_toxin_midN"/>
    <property type="match status" value="1"/>
</dbReference>
<evidence type="ECO:0000256" key="3">
    <source>
        <dbReference type="ARBA" id="ARBA00022729"/>
    </source>
</evidence>
<evidence type="ECO:0000259" key="9">
    <source>
        <dbReference type="Pfam" id="PF25023"/>
    </source>
</evidence>
<dbReference type="RefSeq" id="WP_135971830.1">
    <property type="nucleotide sequence ID" value="NZ_CP039291.1"/>
</dbReference>
<evidence type="ECO:0000313" key="11">
    <source>
        <dbReference type="Proteomes" id="UP000296469"/>
    </source>
</evidence>
<comment type="subcellular location">
    <subcellularLocation>
        <location evidence="1">Secreted</location>
    </subcellularLocation>
</comment>
<dbReference type="GO" id="GO:0005737">
    <property type="term" value="C:cytoplasm"/>
    <property type="evidence" value="ECO:0007669"/>
    <property type="project" value="InterPro"/>
</dbReference>
<gene>
    <name evidence="10" type="ORF">E5225_08285</name>
</gene>
<feature type="transmembrane region" description="Helical" evidence="7">
    <location>
        <begin position="1686"/>
        <end position="1708"/>
    </location>
</feature>
<dbReference type="InterPro" id="IPR028994">
    <property type="entry name" value="Integrin_alpha_N"/>
</dbReference>
<keyword evidence="11" id="KW-1185">Reference proteome</keyword>
<dbReference type="Proteomes" id="UP000296469">
    <property type="component" value="Chromosome"/>
</dbReference>
<sequence>MSGVGPDVLALPRGGGAVGGIGGGFAPDLNTGGGGYAVPLDLPQGVDGHTPQLTLQYGTAHGAGPFGLGWALSLPRVEVSTDGRLPAHDGTDVLVVPGAGPLVAVPGDPGAFVPETDGLGWRVRRTGDGFTVTDRSGLRHVLGTTPGARVADPADPGRVHAWLLERSVRPAGQEIAYTWAADGLLTDVRWAAYRLELHYEERPDPVLDGRAGFLRVTTRRCVAVELHAPAQAPSLLRRYTLDYVAGAPTGHSLLAGVTLSGHGADGTVEAFPRLAFTYTDGGGFGLRATGSGLAGVLAQPGGTLADLTGDGLPDAVLLGAVPAVAANRGGLAFDPPRPLGRAGLPGAPAGAATFVADLTGRGRVDLVTVGAGLRHRYPVDRGVVGRPVVDRYAPTAVPWDADVRLLDLDGDGATDLLALADGILTTVTSGAADAWDEVRRRVVADGDPLAGLDLRSPDVRVAPMGGDGLVDLVEVRNGSVRWWPNLGHGRWGAPVSMAGAPVLPAGYRPDRVLLVDLDGDGCADLVHVGTDGVHVWSNRGGTAFEAEVVVAPVPGVTVERIEPVDLRGTGCVGLLLLTRHGSRPAAYQLDLEAKPYLLDRVDDGLGHVTTIRYGTSTAQSRHDADAGRPWSTSLPFAVPVVTAVERTEPAGAPRVSTYRYHDGHWDPALRRFLGFAVVDEVEAGDETVEGLLRRTEFHLGRTPERTDRPATDAERVAAQVLRGRVVRSAGYRADADPDVDAPLFEVRQDWRAHVEDLGGAAAATPRLVERREDHLDGGGTAWRSTVTTTLAWDATGNVTEQVQRTVLAADPASAQEVRTVTAYALDPTGRVLDKAARVRQTDGSGAVVDDRVLRYDGPASEGLPVGEVGAGLLTHEERLVLRDDQVAAVYGADVPDLAALGHHRRAGEDGWWVHAVRYDRTVPGRLVARDPRGAPVTLELDAEHLFPARRTDARGNTVEATVDRRALRLASLTDGNGGVRRNTYDALGRLVAEHRPGDGDTEPTVVHTYLLGPAGPQVEVREHASADRTAPVTTRRLLDADGEETGVARRDGDGTWVVTEAQRRNARGLTARSYLPYRAPAAPDPEPPAPGAPHLATRFDALGRPVRVDLPGGGVRRGVHAPGRSDLWDEEDTRAGSPHEGTPTSFHLDGAGRVARVVHRLDGTEVVTTYRYDLRDQPVAVTDALGRTTTVTYDLLGRRVRVDDPSTGPVVLVHDAAGNVVERRNAAGQRARQEFDVLNRLVRATQDGGADVDHRYLDRVDVPGDAAPGRRVGRLASVTDARGTVTFDYDVRGEVEQRRVVLPDGTAYTLRRRTDRLGRVASITYPGAGDVPGPVLTYRYDARGMLTAVSGVVDAVDRDAAGNPVVTRFTGGVRTERTYDAMLRLATSRTLDAGGTVLLQEDLVRDLTGRVAGVTGLDPADTWAYEHDALGRLVRAAPGAGAVLELAYGPTGDVLHRSDVGAFAYGGAGAAPTAVTSAGPHTYGYDAAGRQTTGPAGAFTYDARDRLTSVTGAGPGAVTTTVTHGAFEEPAVREVTTGATTRRIVHLDDLVELHDGHLVLLVTDGTGPTGQLVPGGPVARWHTDHRGSVVLVTTGAGAVVQRLRYDPYGRLLSSLPGDRPRATYDGYDLLDEVGLYLSPRRPYDPVLGRYLVPDTVASDLWHPVGTNRYAYAADDPVTVHDPSGRAWWHVALAALAVVAVIVLTVVTFGAGLISLGAMIGVFAAMAVGGTVGGIAAAQAGGDVALGILLGAALAGAAALGGALAGAGFAASFGAKAFLTHVLSGAVSGMLLGAATGFAAGWAGGQGSLGDVWERTWQSALAGLATGIVFGVASYGFAQGWFGTGNIDPRLPTSAEVQRAAAEGARAAGQAGNAGATVGQAAGQGAGAAAGSLATSALNFGASSGFNVLQTFVFNPVAMTLLIESVSVLFAFDLVDDLADAIRDSGARASAAGTW</sequence>
<feature type="transmembrane region" description="Helical" evidence="7">
    <location>
        <begin position="1715"/>
        <end position="1737"/>
    </location>
</feature>
<keyword evidence="3" id="KW-0732">Signal</keyword>
<keyword evidence="7" id="KW-0472">Membrane</keyword>
<evidence type="ECO:0000256" key="2">
    <source>
        <dbReference type="ARBA" id="ARBA00022525"/>
    </source>
</evidence>
<dbReference type="Pfam" id="PF05593">
    <property type="entry name" value="RHS_repeat"/>
    <property type="match status" value="1"/>
</dbReference>
<dbReference type="InterPro" id="IPR013517">
    <property type="entry name" value="FG-GAP"/>
</dbReference>
<name>A0A4P7SH76_9CELL</name>
<evidence type="ECO:0000256" key="5">
    <source>
        <dbReference type="ARBA" id="ARBA00023026"/>
    </source>
</evidence>
<proteinExistence type="predicted"/>
<dbReference type="InterPro" id="IPR003284">
    <property type="entry name" value="Sal_SpvB"/>
</dbReference>
<feature type="transmembrane region" description="Helical" evidence="7">
    <location>
        <begin position="1743"/>
        <end position="1769"/>
    </location>
</feature>
<dbReference type="Gene3D" id="2.180.10.10">
    <property type="entry name" value="RHS repeat-associated core"/>
    <property type="match status" value="2"/>
</dbReference>
<dbReference type="KEGG" id="celz:E5225_08285"/>
<dbReference type="InterPro" id="IPR031325">
    <property type="entry name" value="RHS_repeat"/>
</dbReference>
<feature type="transmembrane region" description="Helical" evidence="7">
    <location>
        <begin position="1781"/>
        <end position="1804"/>
    </location>
</feature>
<dbReference type="InterPro" id="IPR006530">
    <property type="entry name" value="YD"/>
</dbReference>
<accession>A0A4P7SH76</accession>
<dbReference type="InterPro" id="IPR022385">
    <property type="entry name" value="Rhs_assc_core"/>
</dbReference>
<dbReference type="Pfam" id="PF03534">
    <property type="entry name" value="SpvB"/>
    <property type="match status" value="2"/>
</dbReference>
<feature type="region of interest" description="Disordered" evidence="6">
    <location>
        <begin position="1110"/>
        <end position="1144"/>
    </location>
</feature>
<dbReference type="SUPFAM" id="SSF69318">
    <property type="entry name" value="Integrin alpha N-terminal domain"/>
    <property type="match status" value="1"/>
</dbReference>
<keyword evidence="7" id="KW-1133">Transmembrane helix</keyword>
<keyword evidence="5" id="KW-0843">Virulence</keyword>
<dbReference type="NCBIfam" id="TIGR03696">
    <property type="entry name" value="Rhs_assc_core"/>
    <property type="match status" value="1"/>
</dbReference>
<evidence type="ECO:0000256" key="4">
    <source>
        <dbReference type="ARBA" id="ARBA00022737"/>
    </source>
</evidence>
<keyword evidence="4" id="KW-0677">Repeat</keyword>
<feature type="domain" description="Teneurin-like YD-shell" evidence="9">
    <location>
        <begin position="1583"/>
        <end position="1677"/>
    </location>
</feature>
<evidence type="ECO:0000256" key="6">
    <source>
        <dbReference type="SAM" id="MobiDB-lite"/>
    </source>
</evidence>
<dbReference type="EMBL" id="CP039291">
    <property type="protein sequence ID" value="QCB93559.1"/>
    <property type="molecule type" value="Genomic_DNA"/>
</dbReference>
<evidence type="ECO:0000259" key="8">
    <source>
        <dbReference type="Pfam" id="PF12256"/>
    </source>
</evidence>
<evidence type="ECO:0000256" key="1">
    <source>
        <dbReference type="ARBA" id="ARBA00004613"/>
    </source>
</evidence>
<dbReference type="InterPro" id="IPR056823">
    <property type="entry name" value="TEN-like_YD-shell"/>
</dbReference>
<evidence type="ECO:0000313" key="10">
    <source>
        <dbReference type="EMBL" id="QCB93559.1"/>
    </source>
</evidence>
<dbReference type="PANTHER" id="PTHR32305:SF15">
    <property type="entry name" value="PROTEIN RHSA-RELATED"/>
    <property type="match status" value="1"/>
</dbReference>
<dbReference type="InterPro" id="IPR022045">
    <property type="entry name" value="TcdB_toxin_mid/N"/>
</dbReference>
<keyword evidence="7" id="KW-0812">Transmembrane</keyword>
<dbReference type="NCBIfam" id="TIGR01643">
    <property type="entry name" value="YD_repeat_2x"/>
    <property type="match status" value="2"/>
</dbReference>